<dbReference type="AlphaFoldDB" id="A0A8H8YW83"/>
<proteinExistence type="predicted"/>
<sequence>MNIWFKKAYLVCYLWFAKLIELVDGSNFGKLANSIRICRYRYIQSIRSESS</sequence>
<protein>
    <submittedName>
        <fullName evidence="1">Uncharacterized protein</fullName>
    </submittedName>
</protein>
<comment type="caution">
    <text evidence="1">The sequence shown here is derived from an EMBL/GenBank/DDBJ whole genome shotgun (WGS) entry which is preliminary data.</text>
</comment>
<name>A0A8H8YW83_9PROT</name>
<accession>A0A8H8YW83</accession>
<dbReference type="Proteomes" id="UP000601736">
    <property type="component" value="Unassembled WGS sequence"/>
</dbReference>
<gene>
    <name evidence="1" type="ORF">NMYAN_10281</name>
</gene>
<organism evidence="1 2">
    <name type="scientific">Nitrosomonas nitrosa</name>
    <dbReference type="NCBI Taxonomy" id="52442"/>
    <lineage>
        <taxon>Bacteria</taxon>
        <taxon>Pseudomonadati</taxon>
        <taxon>Pseudomonadota</taxon>
        <taxon>Betaproteobacteria</taxon>
        <taxon>Nitrosomonadales</taxon>
        <taxon>Nitrosomonadaceae</taxon>
        <taxon>Nitrosomonas</taxon>
    </lineage>
</organism>
<dbReference type="EMBL" id="CAJNAP010000001">
    <property type="protein sequence ID" value="CAE6485422.1"/>
    <property type="molecule type" value="Genomic_DNA"/>
</dbReference>
<reference evidence="1" key="1">
    <citation type="submission" date="2021-02" db="EMBL/GenBank/DDBJ databases">
        <authorList>
            <person name="Han P."/>
        </authorList>
    </citation>
    <scope>NUCLEOTIDE SEQUENCE</scope>
    <source>
        <strain evidence="1">Nitrosomonas nitrosa 18-3D</strain>
    </source>
</reference>
<evidence type="ECO:0000313" key="1">
    <source>
        <dbReference type="EMBL" id="CAE6485422.1"/>
    </source>
</evidence>
<evidence type="ECO:0000313" key="2">
    <source>
        <dbReference type="Proteomes" id="UP000601736"/>
    </source>
</evidence>